<accession>A0A1D3TW35</accession>
<evidence type="ECO:0000256" key="1">
    <source>
        <dbReference type="SAM" id="MobiDB-lite"/>
    </source>
</evidence>
<dbReference type="Gene3D" id="1.10.150.650">
    <property type="match status" value="1"/>
</dbReference>
<feature type="region of interest" description="Disordered" evidence="1">
    <location>
        <begin position="1"/>
        <end position="26"/>
    </location>
</feature>
<dbReference type="Gene3D" id="3.20.20.140">
    <property type="entry name" value="Metal-dependent hydrolases"/>
    <property type="match status" value="1"/>
</dbReference>
<evidence type="ECO:0000259" key="2">
    <source>
        <dbReference type="SMART" id="SM00481"/>
    </source>
</evidence>
<dbReference type="OrthoDB" id="9804333at2"/>
<evidence type="ECO:0000313" key="4">
    <source>
        <dbReference type="Proteomes" id="UP000199315"/>
    </source>
</evidence>
<dbReference type="PANTHER" id="PTHR42924:SF3">
    <property type="entry name" value="POLYMERASE_HISTIDINOL PHOSPHATASE N-TERMINAL DOMAIN-CONTAINING PROTEIN"/>
    <property type="match status" value="1"/>
</dbReference>
<dbReference type="SMART" id="SM00481">
    <property type="entry name" value="POLIIIAc"/>
    <property type="match status" value="1"/>
</dbReference>
<feature type="compositionally biased region" description="Basic and acidic residues" evidence="1">
    <location>
        <begin position="12"/>
        <end position="26"/>
    </location>
</feature>
<dbReference type="RefSeq" id="WP_091235394.1">
    <property type="nucleotide sequence ID" value="NZ_FMKA01000020.1"/>
</dbReference>
<dbReference type="InterPro" id="IPR052018">
    <property type="entry name" value="PHP_domain"/>
</dbReference>
<evidence type="ECO:0000313" key="3">
    <source>
        <dbReference type="EMBL" id="SCP98410.1"/>
    </source>
</evidence>
<dbReference type="InterPro" id="IPR004013">
    <property type="entry name" value="PHP_dom"/>
</dbReference>
<dbReference type="Pfam" id="PF02811">
    <property type="entry name" value="PHP"/>
    <property type="match status" value="1"/>
</dbReference>
<dbReference type="InterPro" id="IPR003141">
    <property type="entry name" value="Pol/His_phosphatase_N"/>
</dbReference>
<dbReference type="EMBL" id="FMKA01000020">
    <property type="protein sequence ID" value="SCP98410.1"/>
    <property type="molecule type" value="Genomic_DNA"/>
</dbReference>
<protein>
    <recommendedName>
        <fullName evidence="2">Polymerase/histidinol phosphatase N-terminal domain-containing protein</fullName>
    </recommendedName>
</protein>
<gene>
    <name evidence="3" type="ORF">SAMN05421730_102025</name>
</gene>
<dbReference type="GO" id="GO:0035312">
    <property type="term" value="F:5'-3' DNA exonuclease activity"/>
    <property type="evidence" value="ECO:0007669"/>
    <property type="project" value="TreeGrafter"/>
</dbReference>
<dbReference type="AlphaFoldDB" id="A0A1D3TW35"/>
<organism evidence="3 4">
    <name type="scientific">Anaerobium acetethylicum</name>
    <dbReference type="NCBI Taxonomy" id="1619234"/>
    <lineage>
        <taxon>Bacteria</taxon>
        <taxon>Bacillati</taxon>
        <taxon>Bacillota</taxon>
        <taxon>Clostridia</taxon>
        <taxon>Lachnospirales</taxon>
        <taxon>Lachnospiraceae</taxon>
        <taxon>Anaerobium</taxon>
    </lineage>
</organism>
<dbReference type="STRING" id="1619234.SAMN05421730_102025"/>
<dbReference type="InterPro" id="IPR016195">
    <property type="entry name" value="Pol/histidinol_Pase-like"/>
</dbReference>
<keyword evidence="4" id="KW-1185">Reference proteome</keyword>
<reference evidence="3 4" key="1">
    <citation type="submission" date="2016-09" db="EMBL/GenBank/DDBJ databases">
        <authorList>
            <person name="Capua I."/>
            <person name="De Benedictis P."/>
            <person name="Joannis T."/>
            <person name="Lombin L.H."/>
            <person name="Cattoli G."/>
        </authorList>
    </citation>
    <scope>NUCLEOTIDE SEQUENCE [LARGE SCALE GENOMIC DNA]</scope>
    <source>
        <strain evidence="3 4">GluBS11</strain>
    </source>
</reference>
<feature type="domain" description="Polymerase/histidinol phosphatase N-terminal" evidence="2">
    <location>
        <begin position="12"/>
        <end position="85"/>
    </location>
</feature>
<proteinExistence type="predicted"/>
<dbReference type="GO" id="GO:0004534">
    <property type="term" value="F:5'-3' RNA exonuclease activity"/>
    <property type="evidence" value="ECO:0007669"/>
    <property type="project" value="TreeGrafter"/>
</dbReference>
<sequence>MSNSNNIPNYKCDLHGHTTRSDGSDSPKEFIDNAVYSKMKIVGITDHDVLPPETITVNGNEMDIIEYASKNELILLKGIEISCETDVEDVHIVCYGCNWKDPFFGKLEQDVVKSKIESYKKLVDRLNENGIHISWEEVLDNNGTPVKEEQIQKKMIFELMAKRGFVNEWKDAKLLVKNHAEYDIKREKPDPAMVIKEVHRCGGIAILAHPYLICENPIIAGKNITRDEYIDYLIENGIDGIEACYTYDKTSYSGTKSKSEIYAEVIKKYSDRVSILSGGSDYHADHKKGVKDARYIGECGVSESYFFSNDLLNNLITFFH</sequence>
<dbReference type="CDD" id="cd07438">
    <property type="entry name" value="PHP_HisPPase_AMP"/>
    <property type="match status" value="1"/>
</dbReference>
<dbReference type="Proteomes" id="UP000199315">
    <property type="component" value="Unassembled WGS sequence"/>
</dbReference>
<dbReference type="SUPFAM" id="SSF89550">
    <property type="entry name" value="PHP domain-like"/>
    <property type="match status" value="1"/>
</dbReference>
<dbReference type="PANTHER" id="PTHR42924">
    <property type="entry name" value="EXONUCLEASE"/>
    <property type="match status" value="1"/>
</dbReference>
<name>A0A1D3TW35_9FIRM</name>